<dbReference type="Proteomes" id="UP001139887">
    <property type="component" value="Unassembled WGS sequence"/>
</dbReference>
<feature type="compositionally biased region" description="Polar residues" evidence="8">
    <location>
        <begin position="897"/>
        <end position="912"/>
    </location>
</feature>
<feature type="compositionally biased region" description="Basic and acidic residues" evidence="8">
    <location>
        <begin position="324"/>
        <end position="337"/>
    </location>
</feature>
<keyword evidence="5" id="KW-0597">Phosphoprotein</keyword>
<name>A0A9W8IBG7_9FUNG</name>
<dbReference type="EMBL" id="JANBUW010000003">
    <property type="protein sequence ID" value="KAJ2852464.1"/>
    <property type="molecule type" value="Genomic_DNA"/>
</dbReference>
<organism evidence="10 11">
    <name type="scientific">Coemansia brasiliensis</name>
    <dbReference type="NCBI Taxonomy" id="2650707"/>
    <lineage>
        <taxon>Eukaryota</taxon>
        <taxon>Fungi</taxon>
        <taxon>Fungi incertae sedis</taxon>
        <taxon>Zoopagomycota</taxon>
        <taxon>Kickxellomycotina</taxon>
        <taxon>Kickxellomycetes</taxon>
        <taxon>Kickxellales</taxon>
        <taxon>Kickxellaceae</taxon>
        <taxon>Coemansia</taxon>
    </lineage>
</organism>
<feature type="region of interest" description="Disordered" evidence="8">
    <location>
        <begin position="1"/>
        <end position="62"/>
    </location>
</feature>
<dbReference type="Gene3D" id="1.25.40.180">
    <property type="match status" value="2"/>
</dbReference>
<keyword evidence="3" id="KW-0963">Cytoplasm</keyword>
<keyword evidence="4" id="KW-0396">Initiation factor</keyword>
<dbReference type="FunFam" id="1.25.40.180:FF:000020">
    <property type="entry name" value="Eukaryotic translation initiation factor subunit"/>
    <property type="match status" value="1"/>
</dbReference>
<reference evidence="10" key="1">
    <citation type="submission" date="2022-07" db="EMBL/GenBank/DDBJ databases">
        <title>Phylogenomic reconstructions and comparative analyses of Kickxellomycotina fungi.</title>
        <authorList>
            <person name="Reynolds N.K."/>
            <person name="Stajich J.E."/>
            <person name="Barry K."/>
            <person name="Grigoriev I.V."/>
            <person name="Crous P."/>
            <person name="Smith M.E."/>
        </authorList>
    </citation>
    <scope>NUCLEOTIDE SEQUENCE</scope>
    <source>
        <strain evidence="10">NRRL 1566</strain>
    </source>
</reference>
<feature type="domain" description="MIF4G" evidence="9">
    <location>
        <begin position="603"/>
        <end position="832"/>
    </location>
</feature>
<feature type="compositionally biased region" description="Basic and acidic residues" evidence="8">
    <location>
        <begin position="348"/>
        <end position="370"/>
    </location>
</feature>
<keyword evidence="11" id="KW-1185">Reference proteome</keyword>
<feature type="compositionally biased region" description="Basic and acidic residues" evidence="8">
    <location>
        <begin position="40"/>
        <end position="49"/>
    </location>
</feature>
<evidence type="ECO:0000256" key="7">
    <source>
        <dbReference type="ARBA" id="ARBA00022917"/>
    </source>
</evidence>
<dbReference type="GO" id="GO:0003743">
    <property type="term" value="F:translation initiation factor activity"/>
    <property type="evidence" value="ECO:0007669"/>
    <property type="project" value="UniProtKB-KW"/>
</dbReference>
<feature type="region of interest" description="Disordered" evidence="8">
    <location>
        <begin position="1363"/>
        <end position="1393"/>
    </location>
</feature>
<dbReference type="InterPro" id="IPR003890">
    <property type="entry name" value="MIF4G-like_typ-3"/>
</dbReference>
<dbReference type="GO" id="GO:0010494">
    <property type="term" value="C:cytoplasmic stress granule"/>
    <property type="evidence" value="ECO:0007669"/>
    <property type="project" value="UniProtKB-ARBA"/>
</dbReference>
<feature type="compositionally biased region" description="Basic and acidic residues" evidence="8">
    <location>
        <begin position="850"/>
        <end position="865"/>
    </location>
</feature>
<evidence type="ECO:0000313" key="11">
    <source>
        <dbReference type="Proteomes" id="UP001139887"/>
    </source>
</evidence>
<feature type="compositionally biased region" description="Low complexity" evidence="8">
    <location>
        <begin position="84"/>
        <end position="95"/>
    </location>
</feature>
<feature type="compositionally biased region" description="Polar residues" evidence="8">
    <location>
        <begin position="958"/>
        <end position="967"/>
    </location>
</feature>
<comment type="similarity">
    <text evidence="2">Belongs to the eukaryotic initiation factor 4G family.</text>
</comment>
<feature type="compositionally biased region" description="Polar residues" evidence="8">
    <location>
        <begin position="26"/>
        <end position="39"/>
    </location>
</feature>
<comment type="caution">
    <text evidence="10">The sequence shown here is derived from an EMBL/GenBank/DDBJ whole genome shotgun (WGS) entry which is preliminary data.</text>
</comment>
<evidence type="ECO:0000259" key="9">
    <source>
        <dbReference type="SMART" id="SM00543"/>
    </source>
</evidence>
<feature type="compositionally biased region" description="Basic and acidic residues" evidence="8">
    <location>
        <begin position="285"/>
        <end position="295"/>
    </location>
</feature>
<dbReference type="GO" id="GO:0016281">
    <property type="term" value="C:eukaryotic translation initiation factor 4F complex"/>
    <property type="evidence" value="ECO:0007669"/>
    <property type="project" value="TreeGrafter"/>
</dbReference>
<accession>A0A9W8IBG7</accession>
<dbReference type="SMART" id="SM00543">
    <property type="entry name" value="MIF4G"/>
    <property type="match status" value="1"/>
</dbReference>
<feature type="region of interest" description="Disordered" evidence="8">
    <location>
        <begin position="254"/>
        <end position="394"/>
    </location>
</feature>
<gene>
    <name evidence="10" type="ORF">IWW36_000351</name>
</gene>
<evidence type="ECO:0000256" key="6">
    <source>
        <dbReference type="ARBA" id="ARBA00022884"/>
    </source>
</evidence>
<feature type="region of interest" description="Disordered" evidence="8">
    <location>
        <begin position="468"/>
        <end position="566"/>
    </location>
</feature>
<feature type="region of interest" description="Disordered" evidence="8">
    <location>
        <begin position="850"/>
        <end position="998"/>
    </location>
</feature>
<feature type="compositionally biased region" description="Polar residues" evidence="8">
    <location>
        <begin position="1"/>
        <end position="18"/>
    </location>
</feature>
<sequence length="1654" mass="179710">MSIEATTIQPTNSGNLVTSRKKGNQRGANKQKTGQIPTKEQSRADKPKNSQEAIPFSNGVRFPKQVTPIEGAASVRFGSLQATQQQQRPPVIRRQGSGRHNRKNKTQFFYPQSNVSPMMYPMGYPPMLPGQMPMYMHMQNWFPGMPPHMAMSQPSGYSHYYPVPSASGGTAMASSASQATHSNANSVASQAPVNVADGLKTTAMPIGEIRGHMNFTPFIPKQTVNSQLGDTSSEEKPLFKLPVKKVIRIVNPNDVKKPESRDSADCVNNAEKKIDNDSGAAVNGEAKKNNDELKQEGSAGSESDKQGVAGPEPAKQDVAGSEPAKQDVAESASKHAAESASEQTVAESVDKPPKTKQTDVIELPDSKNDIKLQLPTVPESTEVPSENTSEEPTEAIPKLLSSKTLRILGSHEVVAKYATAANPPRIVDEILKYPQEFMLQFNEKCNAPEDLDLEGITTWSMILERSSSGMHRSPSTHARQRDADPATEFGRMGQFRRSNTDSIRSSEEWVGRNTLGNRDRFSNNKMGGRSMSGRRFERNGERSSRQGRGNARYGAGSLRNEPSHTEAPVNVKPLVKSSTGFVPRALRKGKDTVEDEMDEKVYRRRILVLLNKLTPDNFDAVSDEMVAWGDKSAKQTDGSILRALVELVVEKASDEPKWIKMYGNLCLKLIYKTSNNVKDHQVRMNSGEFMAGGVLVRKYLLHKCQNDFERGWKVESTAVEQTDAFYEAVKIKRRGLGLVELIGELFLLDVLTTDIIKSCLRRLLSNIKDPQEESLESMMKLLTTVGKKLDVPSNKEEVNLYFSRIRSMTTNKNLDSRIRLLLMNMIDLRARSWKLRNQTDAPTTITELHQQLEREKVSKRPDPKTRSMASANHRNRHSSAGGRNAEVHSVGDLSHFGNLSRTNQRPSGNGANPFSALAGGSRGWRTNVSGTESPRPPALNSRASSQSSRSFGSGTSTPDTASSQNMFNALMSESEDEDEEAAESKAQDSSNAPMAGDTKEQIKKGIEHLVATGDHMKLRQTFVDTAEQQRAFYLTIDCAMDCRPDNLELVVQHINQLALDNVISDNSAIDALAEFSEQLEDLVLDVPNALRFFGMLMAAARVPLSRVHEALGELASKLDSSRPPASAIVFAYLKQLVKFKGPSETQKNIEEEGFDMAQFMCVDRRSSDDVKRALQLQDLLDLFPKYRDDDALASFTNFGTDGIDADTASLFGSFTNDGMQASSNNVFGQLSVNDLSGFGVDLNTIDMGNVGGDGGMDLSSIQLMNLDEIPPSSGNMGQSMPSTDDAAQMMAHLLNTTVPSTLPVAAAQLGSQPPVIASIASSQPVSTAAEQPGKKQKSRSSSQSSSEMGDIPLAQLALLQQGSAVQHTPQGAMAPQGMVGTASQPASVPMPPGAPSISLAASMYSNPPAQSFATANILGMSQPANLQTLINSTGMNPASMERLMPGHPQLQQQQAIQGQAIVQQALNMPPQSIGMARTEEALAPNQLTSMPNTNSTMPECGTSGVESTVFSKPSLTTQPSADLSLELARPSCNLDATPLDELEQIESQLCLLLSIASRAIRMISGSAASAQAGDQGNAQLESTVREFMEMVAKVHADLRFQHKKLVARGIPIQVVAGYRSDTAGFERDLISWSDAADLLATALHSGLKLSDTNA</sequence>
<protein>
    <recommendedName>
        <fullName evidence="9">MIF4G domain-containing protein</fullName>
    </recommendedName>
</protein>
<feature type="compositionally biased region" description="Polar residues" evidence="8">
    <location>
        <begin position="468"/>
        <end position="477"/>
    </location>
</feature>
<feature type="compositionally biased region" description="Basic and acidic residues" evidence="8">
    <location>
        <begin position="254"/>
        <end position="276"/>
    </location>
</feature>
<dbReference type="InterPro" id="IPR016024">
    <property type="entry name" value="ARM-type_fold"/>
</dbReference>
<dbReference type="Pfam" id="PF02854">
    <property type="entry name" value="MIF4G"/>
    <property type="match status" value="1"/>
</dbReference>
<evidence type="ECO:0000256" key="5">
    <source>
        <dbReference type="ARBA" id="ARBA00022553"/>
    </source>
</evidence>
<feature type="compositionally biased region" description="Polar residues" evidence="8">
    <location>
        <begin position="378"/>
        <end position="387"/>
    </location>
</feature>
<dbReference type="SUPFAM" id="SSF48371">
    <property type="entry name" value="ARM repeat"/>
    <property type="match status" value="2"/>
</dbReference>
<feature type="region of interest" description="Disordered" evidence="8">
    <location>
        <begin position="1321"/>
        <end position="1348"/>
    </location>
</feature>
<evidence type="ECO:0000256" key="8">
    <source>
        <dbReference type="SAM" id="MobiDB-lite"/>
    </source>
</evidence>
<comment type="subcellular location">
    <subcellularLocation>
        <location evidence="1">Cytoplasm</location>
    </subcellularLocation>
</comment>
<evidence type="ECO:0000256" key="4">
    <source>
        <dbReference type="ARBA" id="ARBA00022540"/>
    </source>
</evidence>
<feature type="compositionally biased region" description="Low complexity" evidence="8">
    <location>
        <begin position="941"/>
        <end position="957"/>
    </location>
</feature>
<dbReference type="OrthoDB" id="514777at2759"/>
<evidence type="ECO:0000256" key="2">
    <source>
        <dbReference type="ARBA" id="ARBA00005775"/>
    </source>
</evidence>
<dbReference type="Gene3D" id="1.10.287.3490">
    <property type="match status" value="1"/>
</dbReference>
<evidence type="ECO:0000313" key="10">
    <source>
        <dbReference type="EMBL" id="KAJ2852464.1"/>
    </source>
</evidence>
<evidence type="ECO:0000256" key="3">
    <source>
        <dbReference type="ARBA" id="ARBA00022490"/>
    </source>
</evidence>
<dbReference type="PANTHER" id="PTHR23253">
    <property type="entry name" value="EUKARYOTIC TRANSLATION INITIATION FACTOR 4 GAMMA"/>
    <property type="match status" value="1"/>
</dbReference>
<feature type="compositionally biased region" description="Basic residues" evidence="8">
    <location>
        <begin position="96"/>
        <end position="105"/>
    </location>
</feature>
<dbReference type="PANTHER" id="PTHR23253:SF9">
    <property type="entry name" value="EUKARYOTIC TRANSLATION INITIATION FACTOR 4 GAMMA 2"/>
    <property type="match status" value="1"/>
</dbReference>
<keyword evidence="7" id="KW-0648">Protein biosynthesis</keyword>
<feature type="region of interest" description="Disordered" evidence="8">
    <location>
        <begin position="79"/>
        <end position="105"/>
    </location>
</feature>
<dbReference type="GO" id="GO:0003729">
    <property type="term" value="F:mRNA binding"/>
    <property type="evidence" value="ECO:0007669"/>
    <property type="project" value="TreeGrafter"/>
</dbReference>
<feature type="compositionally biased region" description="Basic and acidic residues" evidence="8">
    <location>
        <begin position="534"/>
        <end position="544"/>
    </location>
</feature>
<keyword evidence="6" id="KW-0694">RNA-binding</keyword>
<evidence type="ECO:0000256" key="1">
    <source>
        <dbReference type="ARBA" id="ARBA00004496"/>
    </source>
</evidence>
<proteinExistence type="inferred from homology"/>